<gene>
    <name evidence="12" type="primary">SCO1</name>
    <name evidence="12" type="ORF">C6P40_001257</name>
</gene>
<dbReference type="InterPro" id="IPR003782">
    <property type="entry name" value="SCO1/SenC"/>
</dbReference>
<dbReference type="PROSITE" id="PS51136">
    <property type="entry name" value="WAC"/>
    <property type="match status" value="1"/>
</dbReference>
<dbReference type="GO" id="GO:0005634">
    <property type="term" value="C:nucleus"/>
    <property type="evidence" value="ECO:0007669"/>
    <property type="project" value="UniProtKB-SubCell"/>
</dbReference>
<dbReference type="InterPro" id="IPR036249">
    <property type="entry name" value="Thioredoxin-like_sf"/>
</dbReference>
<feature type="region of interest" description="Disordered" evidence="8">
    <location>
        <begin position="1842"/>
        <end position="1870"/>
    </location>
</feature>
<keyword evidence="13" id="KW-1185">Reference proteome</keyword>
<feature type="compositionally biased region" description="Basic residues" evidence="8">
    <location>
        <begin position="906"/>
        <end position="916"/>
    </location>
</feature>
<accession>A0A9P6WLG7</accession>
<feature type="disulfide bond" description="Redox-active" evidence="5">
    <location>
        <begin position="161"/>
        <end position="165"/>
    </location>
</feature>
<keyword evidence="3 6" id="KW-0539">Nucleus</keyword>
<feature type="coiled-coil region" evidence="7">
    <location>
        <begin position="1303"/>
        <end position="1330"/>
    </location>
</feature>
<keyword evidence="7" id="KW-0175">Coiled coil</keyword>
<feature type="region of interest" description="Disordered" evidence="8">
    <location>
        <begin position="1090"/>
        <end position="1127"/>
    </location>
</feature>
<dbReference type="PANTHER" id="PTHR32075">
    <property type="entry name" value="ISWI CHROMATIN-REMODELING COMPLEX SUBUNIT YPL216W-RELATED"/>
    <property type="match status" value="1"/>
</dbReference>
<feature type="compositionally biased region" description="Acidic residues" evidence="8">
    <location>
        <begin position="1604"/>
        <end position="1647"/>
    </location>
</feature>
<comment type="caution">
    <text evidence="12">The sequence shown here is derived from an EMBL/GenBank/DDBJ whole genome shotgun (WGS) entry which is preliminary data.</text>
</comment>
<keyword evidence="9" id="KW-1133">Transmembrane helix</keyword>
<dbReference type="Gene3D" id="3.40.50.10190">
    <property type="entry name" value="BRCT domain"/>
    <property type="match status" value="1"/>
</dbReference>
<keyword evidence="4" id="KW-0479">Metal-binding</keyword>
<evidence type="ECO:0000256" key="2">
    <source>
        <dbReference type="ARBA" id="ARBA00010996"/>
    </source>
</evidence>
<sequence>MFRNITKVVPYTSRYASKGCNFPNLIRNISNSRILLNDLKKEEKPEEKDSLNTKKQYSRRPLSSIPIGEEEYSSQTIKRKPVEYLSWKSFLLFLCVGGGLTYLFRSEKEKLQLRKEAEANRGVGKPLIGGPFNLITEDGKPFTEKDLIGKFSIIYFGFTHCPDICPDELDKLGLILNDLKKNGIELQPIFISCDPVRDTPEVLKEYLSEFHNDIIGLTGDYDEVKKCCRNYRVYFSTPRDLKPGEDYLVDHSIFFYLMDPEGEFIDVLGRNYDADGAVTKIIKDVNAYEPRSVHSDASTPVWIIPETGEWFINYEDYLDRMSFYNVKKFVCETSGNSNFTFFEALKVEHNELFSMQSNFPEPVKEPILRHVSFSTVPRIDLLVDQVYSKFKDQFFPGDKVIVKYTGGYRAHGIIKEKVVFNSRLDSNGIIQSPFISYRVYLPADENEIVIEDASLLYRERNRFTKSYVKTFLKMSLIRSNRLGAPWVIRDEIAKKYKITLEWPPQMKKFDNKNFNNSSMNRINILNDDDNNSNNNGNGKQPFFKNFPNNTFSEGDDNDDDDDDNNEDGIKKNSKKYTYNSFHKIPVKAPTKIVPVNTSDSTIKYRLKQKEKKVIPEPDPEQKIEIDDSMNTEDEEIKSQVVFNQNENSLDYGMRSTRGFSHSIFENLKETPPAFDDLYEKWCENWYEILKKTTAYVEDLKTEDRAREKALKLFEFAGVKIVDYFDPENTHFIVTQRPFNSKETYPESDPFYYVHLNRIKVWHYEKCQRFFKSIKISNRRIDQIAKKQAIKKGIEVIDYLSSNADNNSNNNNDNTENLTTAQPKFFVNIAPAPTTNSDIEDIKPKTSKGKGKNNGKAKVKGNGKGKGKVKKESTPINNEENEENDGANSKNNINNNINNDNTNSNNKKSKSKSKNGKNSKDNISSDIKSEETSDVKNIEPEQQSIQSQEKKSHKPIIIDDLLLPTKTENAKPNWKKLAGTSEDLHFNFDECPITTSNVLEVWIFINMFHDAFIIDTFTFDDFIYALQWKDSTKPCPLLLEIFCALLTCIMNKEGGLLITLPIDIESEIAQREAEMKEKKLLKEREKQEREEKIVKIENGEDEDEDDDDDDEDDDENDDENESSHKKFNSKVLADSVESDIKKEDKDNEEEEEEEEEINHNAYSMLEYKKVSWKELLKKRRFKDGQWLLILLGIFSMTEFIPEYKKEIVKIYEILAPLDETPTPEKLMINFYENVTPVKRIFILSLLMNLLLNGDVIRDHTDNVVDKSASLRRERFELQKDLKSKIEIAHNANKDVLDALRLIDIKEIKQRIEDHELEALNTEEEKEKWLEIKNKGGRPIQNTLPPEPSALEKAVAAGHPDFLLLLNIRTEKINDVEMMKNERLNIDKTLVELNCQRIRYLGRDKFWNRYWWFERNGLPNLGGNKDDDEENEDNEDHDDVDNLEDSDIRKKDDENNEYDSETYLMGRIWIQGPSNTDMHHLRVDDDIGLKRKIVEEGKDILNGEFDWVYVDEIEDVNKLMTWLNDRGIRERALKKELNECKDQVISSFKARTKFLKGGDRQARIIQYIKDLEDGAVAKIGDDENMEVNDESEVEAKTKEDAAKEEQQEENDENDEIDVDADADEEEEDNDEIVVDEEEGQEEEEEGGEVDNDREAIVDADSGYDSDDNLRITRSTRSMRTRGKTNVQHVVEEPLRRSKRNAPKEVIGVKTRSKRRRVMGESPIKEVDEESIEEEEEDDDEEDDENDENKRKKEEDLIGNYTSFDDTPVEKEQTEEEKLDEMIEKFQLPASDDPPGLRERLLIRARSKLQELEIEHREENMVLWVNSYAIEEQGYTHYIGPKVVSSVRSRKSKGKATKATATTKGKGGKGKRR</sequence>
<feature type="compositionally biased region" description="Acidic residues" evidence="8">
    <location>
        <begin position="1580"/>
        <end position="1590"/>
    </location>
</feature>
<feature type="compositionally biased region" description="Low complexity" evidence="8">
    <location>
        <begin position="887"/>
        <end position="905"/>
    </location>
</feature>
<dbReference type="CDD" id="cd02968">
    <property type="entry name" value="SCO"/>
    <property type="match status" value="1"/>
</dbReference>
<feature type="compositionally biased region" description="Basic and acidic residues" evidence="8">
    <location>
        <begin position="1591"/>
        <end position="1603"/>
    </location>
</feature>
<feature type="region of interest" description="Disordered" evidence="8">
    <location>
        <begin position="1137"/>
        <end position="1156"/>
    </location>
</feature>
<feature type="domain" description="WAC" evidence="11">
    <location>
        <begin position="299"/>
        <end position="407"/>
    </location>
</feature>
<feature type="compositionally biased region" description="Acidic residues" evidence="8">
    <location>
        <begin position="1098"/>
        <end position="1119"/>
    </location>
</feature>
<feature type="compositionally biased region" description="Acidic residues" evidence="8">
    <location>
        <begin position="1724"/>
        <end position="1744"/>
    </location>
</feature>
<evidence type="ECO:0000313" key="12">
    <source>
        <dbReference type="EMBL" id="KAG0688228.1"/>
    </source>
</evidence>
<evidence type="ECO:0000256" key="4">
    <source>
        <dbReference type="PIRSR" id="PIRSR603782-1"/>
    </source>
</evidence>
<evidence type="ECO:0000256" key="1">
    <source>
        <dbReference type="ARBA" id="ARBA00004123"/>
    </source>
</evidence>
<evidence type="ECO:0000256" key="6">
    <source>
        <dbReference type="PROSITE-ProRule" id="PRU00475"/>
    </source>
</evidence>
<evidence type="ECO:0000256" key="7">
    <source>
        <dbReference type="SAM" id="Coils"/>
    </source>
</evidence>
<dbReference type="GO" id="GO:0045454">
    <property type="term" value="P:cell redox homeostasis"/>
    <property type="evidence" value="ECO:0007669"/>
    <property type="project" value="UniProtKB-ARBA"/>
</dbReference>
<feature type="compositionally biased region" description="Basic and acidic residues" evidence="8">
    <location>
        <begin position="926"/>
        <end position="938"/>
    </location>
</feature>
<dbReference type="SUPFAM" id="SSF52833">
    <property type="entry name" value="Thioredoxin-like"/>
    <property type="match status" value="1"/>
</dbReference>
<dbReference type="GO" id="GO:0000785">
    <property type="term" value="C:chromatin"/>
    <property type="evidence" value="ECO:0007669"/>
    <property type="project" value="UniProtKB-ARBA"/>
</dbReference>
<dbReference type="Pfam" id="PF10537">
    <property type="entry name" value="WAC_Acf1_DNA_bd"/>
    <property type="match status" value="1"/>
</dbReference>
<dbReference type="InterPro" id="IPR018501">
    <property type="entry name" value="DDT_dom"/>
</dbReference>
<keyword evidence="9" id="KW-0472">Membrane</keyword>
<comment type="subcellular location">
    <subcellularLocation>
        <location evidence="1 6">Nucleus</location>
    </subcellularLocation>
</comment>
<feature type="transmembrane region" description="Helical" evidence="9">
    <location>
        <begin position="85"/>
        <end position="104"/>
    </location>
</feature>
<feature type="binding site" evidence="4">
    <location>
        <position position="165"/>
    </location>
    <ligand>
        <name>Cu cation</name>
        <dbReference type="ChEBI" id="CHEBI:23378"/>
    </ligand>
</feature>
<keyword evidence="5" id="KW-1015">Disulfide bond</keyword>
<keyword evidence="4" id="KW-0186">Copper</keyword>
<evidence type="ECO:0000259" key="11">
    <source>
        <dbReference type="PROSITE" id="PS51136"/>
    </source>
</evidence>
<dbReference type="GO" id="GO:0005507">
    <property type="term" value="F:copper ion binding"/>
    <property type="evidence" value="ECO:0007669"/>
    <property type="project" value="UniProtKB-ARBA"/>
</dbReference>
<name>A0A9P6WLG7_9ASCO</name>
<feature type="binding site" evidence="4">
    <location>
        <position position="161"/>
    </location>
    <ligand>
        <name>Cu cation</name>
        <dbReference type="ChEBI" id="CHEBI:23378"/>
    </ligand>
</feature>
<dbReference type="InterPro" id="IPR013136">
    <property type="entry name" value="WSTF_Acf1_Cbp146"/>
</dbReference>
<evidence type="ECO:0000256" key="8">
    <source>
        <dbReference type="SAM" id="MobiDB-lite"/>
    </source>
</evidence>
<reference evidence="12" key="1">
    <citation type="submission" date="2020-11" db="EMBL/GenBank/DDBJ databases">
        <title>Kefir isolates.</title>
        <authorList>
            <person name="Marcisauskas S."/>
            <person name="Kim Y."/>
            <person name="Blasche S."/>
        </authorList>
    </citation>
    <scope>NUCLEOTIDE SEQUENCE</scope>
    <source>
        <strain evidence="12">Olga-1</strain>
    </source>
</reference>
<dbReference type="PROSITE" id="PS50827">
    <property type="entry name" value="DDT"/>
    <property type="match status" value="1"/>
</dbReference>
<dbReference type="GO" id="GO:0031509">
    <property type="term" value="P:subtelomeric heterochromatin formation"/>
    <property type="evidence" value="ECO:0007669"/>
    <property type="project" value="TreeGrafter"/>
</dbReference>
<feature type="compositionally biased region" description="Acidic residues" evidence="8">
    <location>
        <begin position="553"/>
        <end position="566"/>
    </location>
</feature>
<feature type="region of interest" description="Disordered" evidence="8">
    <location>
        <begin position="1578"/>
        <end position="1775"/>
    </location>
</feature>
<dbReference type="InterPro" id="IPR055116">
    <property type="entry name" value="DBF4_BRCT"/>
</dbReference>
<feature type="binding site" evidence="4">
    <location>
        <position position="251"/>
    </location>
    <ligand>
        <name>Cu cation</name>
        <dbReference type="ChEBI" id="CHEBI:23378"/>
    </ligand>
</feature>
<feature type="compositionally biased region" description="Low complexity" evidence="8">
    <location>
        <begin position="520"/>
        <end position="538"/>
    </location>
</feature>
<dbReference type="Pfam" id="PF15613">
    <property type="entry name" value="WSD"/>
    <property type="match status" value="1"/>
</dbReference>
<feature type="compositionally biased region" description="Basic residues" evidence="8">
    <location>
        <begin position="844"/>
        <end position="868"/>
    </location>
</feature>
<evidence type="ECO:0000313" key="13">
    <source>
        <dbReference type="Proteomes" id="UP000697127"/>
    </source>
</evidence>
<evidence type="ECO:0000259" key="10">
    <source>
        <dbReference type="PROSITE" id="PS50827"/>
    </source>
</evidence>
<comment type="similarity">
    <text evidence="2">Belongs to the SCO1/2 family.</text>
</comment>
<evidence type="ECO:0000256" key="3">
    <source>
        <dbReference type="ARBA" id="ARBA00023242"/>
    </source>
</evidence>
<feature type="domain" description="DDT" evidence="10">
    <location>
        <begin position="991"/>
        <end position="1054"/>
    </location>
</feature>
<feature type="region of interest" description="Disordered" evidence="8">
    <location>
        <begin position="520"/>
        <end position="572"/>
    </location>
</feature>
<feature type="compositionally biased region" description="Acidic residues" evidence="8">
    <location>
        <begin position="1145"/>
        <end position="1155"/>
    </location>
</feature>
<keyword evidence="9" id="KW-0812">Transmembrane</keyword>
<protein>
    <submittedName>
        <fullName evidence="12">Cu-binding protein</fullName>
    </submittedName>
</protein>
<dbReference type="FunFam" id="3.40.30.10:FF:000013">
    <property type="entry name" value="Blast:Protein SCO1 homolog, mitochondrial"/>
    <property type="match status" value="1"/>
</dbReference>
<evidence type="ECO:0000256" key="9">
    <source>
        <dbReference type="SAM" id="Phobius"/>
    </source>
</evidence>
<dbReference type="InterPro" id="IPR028941">
    <property type="entry name" value="WHIM2_dom"/>
</dbReference>
<feature type="region of interest" description="Disordered" evidence="8">
    <location>
        <begin position="1419"/>
        <end position="1453"/>
    </location>
</feature>
<dbReference type="GO" id="GO:0000781">
    <property type="term" value="C:chromosome, telomeric region"/>
    <property type="evidence" value="ECO:0007669"/>
    <property type="project" value="GOC"/>
</dbReference>
<dbReference type="InterPro" id="IPR036420">
    <property type="entry name" value="BRCT_dom_sf"/>
</dbReference>
<dbReference type="Pfam" id="PF02791">
    <property type="entry name" value="DDT"/>
    <property type="match status" value="1"/>
</dbReference>
<feature type="compositionally biased region" description="Acidic residues" evidence="8">
    <location>
        <begin position="1424"/>
        <end position="1443"/>
    </location>
</feature>
<dbReference type="Gene3D" id="3.40.30.10">
    <property type="entry name" value="Glutaredoxin"/>
    <property type="match status" value="1"/>
</dbReference>
<dbReference type="Proteomes" id="UP000697127">
    <property type="component" value="Unassembled WGS sequence"/>
</dbReference>
<dbReference type="EMBL" id="PUHW01000170">
    <property type="protein sequence ID" value="KAG0688228.1"/>
    <property type="molecule type" value="Genomic_DNA"/>
</dbReference>
<evidence type="ECO:0000256" key="5">
    <source>
        <dbReference type="PIRSR" id="PIRSR603782-2"/>
    </source>
</evidence>
<proteinExistence type="inferred from homology"/>
<feature type="region of interest" description="Disordered" evidence="8">
    <location>
        <begin position="829"/>
        <end position="951"/>
    </location>
</feature>
<dbReference type="PANTHER" id="PTHR32075:SF6">
    <property type="entry name" value="ISWI CHROMATIN-REMODELING COMPLEX SUBUNIT YPL216W-RELATED"/>
    <property type="match status" value="1"/>
</dbReference>
<dbReference type="Pfam" id="PF22437">
    <property type="entry name" value="DBF4_BRCT"/>
    <property type="match status" value="1"/>
</dbReference>
<dbReference type="Pfam" id="PF02630">
    <property type="entry name" value="SCO1-SenC"/>
    <property type="match status" value="1"/>
</dbReference>
<organism evidence="12 13">
    <name type="scientific">Pichia californica</name>
    <dbReference type="NCBI Taxonomy" id="460514"/>
    <lineage>
        <taxon>Eukaryota</taxon>
        <taxon>Fungi</taxon>
        <taxon>Dikarya</taxon>
        <taxon>Ascomycota</taxon>
        <taxon>Saccharomycotina</taxon>
        <taxon>Pichiomycetes</taxon>
        <taxon>Pichiales</taxon>
        <taxon>Pichiaceae</taxon>
        <taxon>Pichia</taxon>
    </lineage>
</organism>